<reference evidence="2" key="1">
    <citation type="submission" date="2022-11" db="UniProtKB">
        <authorList>
            <consortium name="WormBaseParasite"/>
        </authorList>
    </citation>
    <scope>IDENTIFICATION</scope>
</reference>
<organism evidence="1 2">
    <name type="scientific">Panagrolaimus sp. ES5</name>
    <dbReference type="NCBI Taxonomy" id="591445"/>
    <lineage>
        <taxon>Eukaryota</taxon>
        <taxon>Metazoa</taxon>
        <taxon>Ecdysozoa</taxon>
        <taxon>Nematoda</taxon>
        <taxon>Chromadorea</taxon>
        <taxon>Rhabditida</taxon>
        <taxon>Tylenchina</taxon>
        <taxon>Panagrolaimomorpha</taxon>
        <taxon>Panagrolaimoidea</taxon>
        <taxon>Panagrolaimidae</taxon>
        <taxon>Panagrolaimus</taxon>
    </lineage>
</organism>
<name>A0AC34GDR0_9BILA</name>
<proteinExistence type="predicted"/>
<dbReference type="Proteomes" id="UP000887579">
    <property type="component" value="Unplaced"/>
</dbReference>
<evidence type="ECO:0000313" key="1">
    <source>
        <dbReference type="Proteomes" id="UP000887579"/>
    </source>
</evidence>
<protein>
    <submittedName>
        <fullName evidence="2">Protein kinase domain-containing protein</fullName>
    </submittedName>
</protein>
<sequence length="69" mass="7566">MSLLGKELGDLQRRLPERKMTLSTVLRIACQSSQAIQDLHQAGFIHRDIKQALPRATGTIAAHGSCRAV</sequence>
<accession>A0AC34GDR0</accession>
<dbReference type="WBParaSite" id="ES5_v2.g27767.t1">
    <property type="protein sequence ID" value="ES5_v2.g27767.t1"/>
    <property type="gene ID" value="ES5_v2.g27767"/>
</dbReference>
<evidence type="ECO:0000313" key="2">
    <source>
        <dbReference type="WBParaSite" id="ES5_v2.g27767.t1"/>
    </source>
</evidence>